<dbReference type="Gene3D" id="3.40.50.300">
    <property type="entry name" value="P-loop containing nucleotide triphosphate hydrolases"/>
    <property type="match status" value="1"/>
</dbReference>
<feature type="domain" description="ABC transmembrane type-1" evidence="9">
    <location>
        <begin position="30"/>
        <end position="305"/>
    </location>
</feature>
<dbReference type="Proteomes" id="UP000317078">
    <property type="component" value="Unassembled WGS sequence"/>
</dbReference>
<evidence type="ECO:0000259" key="9">
    <source>
        <dbReference type="PROSITE" id="PS50929"/>
    </source>
</evidence>
<dbReference type="Pfam" id="PF00005">
    <property type="entry name" value="ABC_tran"/>
    <property type="match status" value="1"/>
</dbReference>
<comment type="caution">
    <text evidence="10">The sequence shown here is derived from an EMBL/GenBank/DDBJ whole genome shotgun (WGS) entry which is preliminary data.</text>
</comment>
<organism evidence="10 11">
    <name type="scientific">Muricoccus nepalensis</name>
    <dbReference type="NCBI Taxonomy" id="1854500"/>
    <lineage>
        <taxon>Bacteria</taxon>
        <taxon>Pseudomonadati</taxon>
        <taxon>Pseudomonadota</taxon>
        <taxon>Alphaproteobacteria</taxon>
        <taxon>Acetobacterales</taxon>
        <taxon>Roseomonadaceae</taxon>
        <taxon>Muricoccus</taxon>
    </lineage>
</organism>
<evidence type="ECO:0000256" key="1">
    <source>
        <dbReference type="ARBA" id="ARBA00004651"/>
    </source>
</evidence>
<dbReference type="GO" id="GO:0005524">
    <property type="term" value="F:ATP binding"/>
    <property type="evidence" value="ECO:0007669"/>
    <property type="project" value="UniProtKB-KW"/>
</dbReference>
<keyword evidence="3" id="KW-0547">Nucleotide-binding</keyword>
<dbReference type="PANTHER" id="PTHR24221">
    <property type="entry name" value="ATP-BINDING CASSETTE SUB-FAMILY B"/>
    <property type="match status" value="1"/>
</dbReference>
<dbReference type="PROSITE" id="PS50929">
    <property type="entry name" value="ABC_TM1F"/>
    <property type="match status" value="1"/>
</dbReference>
<keyword evidence="5 7" id="KW-1133">Transmembrane helix</keyword>
<evidence type="ECO:0000256" key="2">
    <source>
        <dbReference type="ARBA" id="ARBA00022692"/>
    </source>
</evidence>
<feature type="transmembrane region" description="Helical" evidence="7">
    <location>
        <begin position="163"/>
        <end position="182"/>
    </location>
</feature>
<evidence type="ECO:0000259" key="8">
    <source>
        <dbReference type="PROSITE" id="PS50893"/>
    </source>
</evidence>
<dbReference type="SMART" id="SM00382">
    <property type="entry name" value="AAA"/>
    <property type="match status" value="1"/>
</dbReference>
<feature type="transmembrane region" description="Helical" evidence="7">
    <location>
        <begin position="251"/>
        <end position="271"/>
    </location>
</feature>
<dbReference type="EMBL" id="RCZP01000074">
    <property type="protein sequence ID" value="TPG38923.1"/>
    <property type="molecule type" value="Genomic_DNA"/>
</dbReference>
<name>A0A502EME2_9PROT</name>
<evidence type="ECO:0000256" key="5">
    <source>
        <dbReference type="ARBA" id="ARBA00022989"/>
    </source>
</evidence>
<dbReference type="InterPro" id="IPR003439">
    <property type="entry name" value="ABC_transporter-like_ATP-bd"/>
</dbReference>
<keyword evidence="4 10" id="KW-0067">ATP-binding</keyword>
<dbReference type="Gene3D" id="1.20.1560.10">
    <property type="entry name" value="ABC transporter type 1, transmembrane domain"/>
    <property type="match status" value="1"/>
</dbReference>
<sequence length="567" mass="59710">MRISPAAPAWAKPRRLLQSRHAIRGMGVLLLCILLSVGALGAMLAAPLLTMHVFDGVLQSRNGDTLLALGVAYALIVLLGGGLRYLRSALVSAATSAAGRRLQFQALGASVKGALAGDRTRGLAALRDAGEVQRLFGGAVASDLLDLMMVPAATWLLFVLHPYYGWLAIAGCVALGALGALADLTTRDLVRAASHQQARTVAALSGRLRSRDVVDGLGMLPAILRRWRPEAEQAIELGDAAHRRARAIQEIATFVSLTLQMAMICVGIWLVTYHRASPGSILASTMLAGMAASPVSRIVATWRDWSYGVVAWRRLSAFIRATDTPAPSPSPTPPVPGLQVEHLSLRTPDGLRTLVQDLDVTLAPGEVVGIRGPNGVGKSSLLRAILGIARPEAGCVRLDGEATDALPGRDGLTHRPSPIGYLPQGAQLLEGSVLDNIRRFSETAAEDAVVAAREVGAHDLIGRLTEGYATAAGHSAGLSGGQKQMVALARAFFGSPAMIVLDEPEAGLDAHLVGELRAAVARRRESGTIVLLVTHDPDSWHGIVTTWIDLSADGAWRLDTNAKGTSL</sequence>
<feature type="transmembrane region" description="Helical" evidence="7">
    <location>
        <begin position="66"/>
        <end position="86"/>
    </location>
</feature>
<reference evidence="10 11" key="1">
    <citation type="journal article" date="2019" name="Environ. Microbiol.">
        <title>Species interactions and distinct microbial communities in high Arctic permafrost affected cryosols are associated with the CH4 and CO2 gas fluxes.</title>
        <authorList>
            <person name="Altshuler I."/>
            <person name="Hamel J."/>
            <person name="Turney S."/>
            <person name="Magnuson E."/>
            <person name="Levesque R."/>
            <person name="Greer C."/>
            <person name="Whyte L.G."/>
        </authorList>
    </citation>
    <scope>NUCLEOTIDE SEQUENCE [LARGE SCALE GENOMIC DNA]</scope>
    <source>
        <strain evidence="10 11">S9.3B</strain>
    </source>
</reference>
<proteinExistence type="predicted"/>
<dbReference type="GO" id="GO:0016887">
    <property type="term" value="F:ATP hydrolysis activity"/>
    <property type="evidence" value="ECO:0007669"/>
    <property type="project" value="InterPro"/>
</dbReference>
<dbReference type="GO" id="GO:0140359">
    <property type="term" value="F:ABC-type transporter activity"/>
    <property type="evidence" value="ECO:0007669"/>
    <property type="project" value="InterPro"/>
</dbReference>
<comment type="subcellular location">
    <subcellularLocation>
        <location evidence="1">Cell membrane</location>
        <topology evidence="1">Multi-pass membrane protein</topology>
    </subcellularLocation>
</comment>
<dbReference type="InterPro" id="IPR017871">
    <property type="entry name" value="ABC_transporter-like_CS"/>
</dbReference>
<keyword evidence="11" id="KW-1185">Reference proteome</keyword>
<evidence type="ECO:0000256" key="6">
    <source>
        <dbReference type="ARBA" id="ARBA00023136"/>
    </source>
</evidence>
<dbReference type="GO" id="GO:0005886">
    <property type="term" value="C:plasma membrane"/>
    <property type="evidence" value="ECO:0007669"/>
    <property type="project" value="UniProtKB-SubCell"/>
</dbReference>
<dbReference type="InterPro" id="IPR027417">
    <property type="entry name" value="P-loop_NTPase"/>
</dbReference>
<dbReference type="SUPFAM" id="SSF90123">
    <property type="entry name" value="ABC transporter transmembrane region"/>
    <property type="match status" value="1"/>
</dbReference>
<dbReference type="PROSITE" id="PS50893">
    <property type="entry name" value="ABC_TRANSPORTER_2"/>
    <property type="match status" value="1"/>
</dbReference>
<dbReference type="AlphaFoldDB" id="A0A502EME2"/>
<feature type="domain" description="ABC transporter" evidence="8">
    <location>
        <begin position="338"/>
        <end position="567"/>
    </location>
</feature>
<evidence type="ECO:0000256" key="4">
    <source>
        <dbReference type="ARBA" id="ARBA00022840"/>
    </source>
</evidence>
<accession>A0A502EME2</accession>
<dbReference type="Pfam" id="PF00664">
    <property type="entry name" value="ABC_membrane"/>
    <property type="match status" value="1"/>
</dbReference>
<evidence type="ECO:0000313" key="11">
    <source>
        <dbReference type="Proteomes" id="UP000317078"/>
    </source>
</evidence>
<feature type="transmembrane region" description="Helical" evidence="7">
    <location>
        <begin position="135"/>
        <end position="157"/>
    </location>
</feature>
<keyword evidence="6 7" id="KW-0472">Membrane</keyword>
<dbReference type="PROSITE" id="PS00211">
    <property type="entry name" value="ABC_TRANSPORTER_1"/>
    <property type="match status" value="1"/>
</dbReference>
<feature type="transmembrane region" description="Helical" evidence="7">
    <location>
        <begin position="21"/>
        <end position="46"/>
    </location>
</feature>
<evidence type="ECO:0000313" key="10">
    <source>
        <dbReference type="EMBL" id="TPG38923.1"/>
    </source>
</evidence>
<keyword evidence="2 7" id="KW-0812">Transmembrane</keyword>
<protein>
    <submittedName>
        <fullName evidence="10">ATP-binding cassette domain-containing protein</fullName>
    </submittedName>
</protein>
<dbReference type="OrthoDB" id="5288404at2"/>
<evidence type="ECO:0000256" key="7">
    <source>
        <dbReference type="SAM" id="Phobius"/>
    </source>
</evidence>
<dbReference type="InterPro" id="IPR003593">
    <property type="entry name" value="AAA+_ATPase"/>
</dbReference>
<dbReference type="InterPro" id="IPR011527">
    <property type="entry name" value="ABC1_TM_dom"/>
</dbReference>
<dbReference type="SUPFAM" id="SSF52540">
    <property type="entry name" value="P-loop containing nucleoside triphosphate hydrolases"/>
    <property type="match status" value="1"/>
</dbReference>
<gene>
    <name evidence="10" type="ORF">EAH89_29250</name>
</gene>
<dbReference type="InterPro" id="IPR039421">
    <property type="entry name" value="Type_1_exporter"/>
</dbReference>
<evidence type="ECO:0000256" key="3">
    <source>
        <dbReference type="ARBA" id="ARBA00022741"/>
    </source>
</evidence>
<dbReference type="PANTHER" id="PTHR24221:SF248">
    <property type="entry name" value="ABC TRANSPORTER TRANSMEMBRANE REGION"/>
    <property type="match status" value="1"/>
</dbReference>
<dbReference type="GO" id="GO:0034040">
    <property type="term" value="F:ATPase-coupled lipid transmembrane transporter activity"/>
    <property type="evidence" value="ECO:0007669"/>
    <property type="project" value="TreeGrafter"/>
</dbReference>
<dbReference type="InterPro" id="IPR036640">
    <property type="entry name" value="ABC1_TM_sf"/>
</dbReference>